<dbReference type="SUPFAM" id="SSF51126">
    <property type="entry name" value="Pectin lyase-like"/>
    <property type="match status" value="1"/>
</dbReference>
<dbReference type="RefSeq" id="WP_214478361.1">
    <property type="nucleotide sequence ID" value="NZ_CP071709.1"/>
</dbReference>
<dbReference type="Proteomes" id="UP000679247">
    <property type="component" value="Chromosome"/>
</dbReference>
<dbReference type="InterPro" id="IPR012334">
    <property type="entry name" value="Pectin_lyas_fold"/>
</dbReference>
<dbReference type="EMBL" id="CP071709">
    <property type="protein sequence ID" value="QVY62997.1"/>
    <property type="molecule type" value="Genomic_DNA"/>
</dbReference>
<evidence type="ECO:0000313" key="1">
    <source>
        <dbReference type="EMBL" id="QVY62997.1"/>
    </source>
</evidence>
<accession>A0ABX8FG73</accession>
<evidence type="ECO:0008006" key="3">
    <source>
        <dbReference type="Google" id="ProtNLM"/>
    </source>
</evidence>
<gene>
    <name evidence="1" type="ORF">J1899_08135</name>
</gene>
<reference evidence="1 2" key="1">
    <citation type="submission" date="2021-03" db="EMBL/GenBank/DDBJ databases">
        <title>The first data on the complete genome of the tetrodotoxin-producing bacterium.</title>
        <authorList>
            <person name="Melnikova D.I."/>
            <person name="Nijland R."/>
            <person name="Magarlamov T.Y."/>
        </authorList>
    </citation>
    <scope>NUCLEOTIDE SEQUENCE [LARGE SCALE GENOMIC DNA]</scope>
    <source>
        <strain evidence="1 2">1839</strain>
    </source>
</reference>
<name>A0ABX8FG73_9BACI</name>
<proteinExistence type="predicted"/>
<evidence type="ECO:0000313" key="2">
    <source>
        <dbReference type="Proteomes" id="UP000679247"/>
    </source>
</evidence>
<keyword evidence="2" id="KW-1185">Reference proteome</keyword>
<dbReference type="InterPro" id="IPR011050">
    <property type="entry name" value="Pectin_lyase_fold/virulence"/>
</dbReference>
<sequence>MATNRTDHLGLNDWVGTDAFRREELNENFRKIDAVTKGQDDKIDTVSQEVGEVTAQLTQTEQQLPDTINLKQFGAKADSGFDNSQALIDAMDSLQSGQTLIIPMGMFEYATDWVINKSNISIIFYGSLKYTGTGSAVTQSGVDQVIHNPKITRDFPYNVGGNAADVLIGTGWRFYGVKKSKIFNPFIRGFKDGFLHDTSNGKSNAYIDIFTPKVAECLISYNRPVYPGVGWANEVSIFGGGFEIGGFSNYSGSKYFNIEAGDNHKFYSMQLESQYVDRRILCGGSNNKWVGCRFEGTNGVCDIEITGNRNRFIASDSIDWQLKVIDKGQYNDFDYPAQNWKSIADRVIYVDAVNGSDSNQGLTQATAVKTCQRAVDLLPRMIDHNFTITVLAGTTTDGFIISDIRGKGKLSIIGDTATPTNCKVKYVSVRNVHLLSEVIVHGLECTSFHADYTRYAGVYVEDANADIRYISCVNVASRGILAGYNGKVYVRNSTISNKTEMAIGTTGVGGVVTSWNNYGTANVVSMKAASGTIHMSNEVTPEGTTKYVADSGGLIVSKNTILV</sequence>
<protein>
    <recommendedName>
        <fullName evidence="3">Pectate lyase superfamily protein domain-containing protein</fullName>
    </recommendedName>
</protein>
<dbReference type="Gene3D" id="2.160.20.10">
    <property type="entry name" value="Single-stranded right-handed beta-helix, Pectin lyase-like"/>
    <property type="match status" value="1"/>
</dbReference>
<organism evidence="1 2">
    <name type="scientific">Cytobacillus gottheilii</name>
    <dbReference type="NCBI Taxonomy" id="859144"/>
    <lineage>
        <taxon>Bacteria</taxon>
        <taxon>Bacillati</taxon>
        <taxon>Bacillota</taxon>
        <taxon>Bacilli</taxon>
        <taxon>Bacillales</taxon>
        <taxon>Bacillaceae</taxon>
        <taxon>Cytobacillus</taxon>
    </lineage>
</organism>